<dbReference type="AlphaFoldDB" id="A0A1J4JE34"/>
<dbReference type="Gene3D" id="1.20.1050.80">
    <property type="entry name" value="VPS9 domain"/>
    <property type="match status" value="1"/>
</dbReference>
<dbReference type="InterPro" id="IPR037191">
    <property type="entry name" value="VPS9_dom_sf"/>
</dbReference>
<keyword evidence="3" id="KW-1185">Reference proteome</keyword>
<proteinExistence type="predicted"/>
<dbReference type="VEuPathDB" id="TrichDB:TRFO_09478"/>
<protein>
    <recommendedName>
        <fullName evidence="1">VPS9 domain-containing protein</fullName>
    </recommendedName>
</protein>
<dbReference type="SUPFAM" id="SSF109993">
    <property type="entry name" value="VPS9 domain"/>
    <property type="match status" value="1"/>
</dbReference>
<dbReference type="GeneID" id="94829597"/>
<gene>
    <name evidence="2" type="ORF">TRFO_09478</name>
</gene>
<dbReference type="PROSITE" id="PS51205">
    <property type="entry name" value="VPS9"/>
    <property type="match status" value="1"/>
</dbReference>
<evidence type="ECO:0000313" key="3">
    <source>
        <dbReference type="Proteomes" id="UP000179807"/>
    </source>
</evidence>
<accession>A0A1J4JE34</accession>
<reference evidence="2" key="1">
    <citation type="submission" date="2016-10" db="EMBL/GenBank/DDBJ databases">
        <authorList>
            <person name="Benchimol M."/>
            <person name="Almeida L.G."/>
            <person name="Vasconcelos A.T."/>
            <person name="Perreira-Neves A."/>
            <person name="Rosa I.A."/>
            <person name="Tasca T."/>
            <person name="Bogo M.R."/>
            <person name="de Souza W."/>
        </authorList>
    </citation>
    <scope>NUCLEOTIDE SEQUENCE [LARGE SCALE GENOMIC DNA]</scope>
    <source>
        <strain evidence="2">K</strain>
    </source>
</reference>
<dbReference type="Proteomes" id="UP000179807">
    <property type="component" value="Unassembled WGS sequence"/>
</dbReference>
<name>A0A1J4JE34_9EUKA</name>
<dbReference type="InterPro" id="IPR003123">
    <property type="entry name" value="VPS9"/>
</dbReference>
<organism evidence="2 3">
    <name type="scientific">Tritrichomonas foetus</name>
    <dbReference type="NCBI Taxonomy" id="1144522"/>
    <lineage>
        <taxon>Eukaryota</taxon>
        <taxon>Metamonada</taxon>
        <taxon>Parabasalia</taxon>
        <taxon>Tritrichomonadida</taxon>
        <taxon>Tritrichomonadidae</taxon>
        <taxon>Tritrichomonas</taxon>
    </lineage>
</organism>
<comment type="caution">
    <text evidence="2">The sequence shown here is derived from an EMBL/GenBank/DDBJ whole genome shotgun (WGS) entry which is preliminary data.</text>
</comment>
<feature type="domain" description="VPS9" evidence="1">
    <location>
        <begin position="289"/>
        <end position="426"/>
    </location>
</feature>
<evidence type="ECO:0000313" key="2">
    <source>
        <dbReference type="EMBL" id="OHS97462.1"/>
    </source>
</evidence>
<sequence length="700" mass="82556">MTILDFIIDSFQYRTFQLECEIDILEDQINFYRLLDDSYPKKENMLKLLFVKRSLLIDVRSVYVLYINGLKKVYSKVCPFGLAVQKHKFSIHDNFNEFKRLFEKISAHQMILKSKDFLWAFESSFQSFYNSDFIKNMVNIDDLMMCLDYFFPYREMYNILLNSPKFFPELLKIAIQYDPKNNTDSLKKVYKLLMKEKRPFLSEYNHYAIEAIAEVLLSILTYKSRIKSTDNPLQNFSLNQNCRMLVNNKFEQIDIKPTFIEIIEKNLSFNKNNFTTKKEENGKFMLPQIDKNTRIDQPLEYDDSNYNMNDNYDAESKYLCLQHIVLEMRKLATKPSVTFCYYILSNISKLLNEALSTEGKAVGMDESFQFFVVVLADARLYQLLSIFELMNRFIPPDFKASQMNFYLVRLNIAIDFIRSRRLINVPPYLLLPFKQCNEKLKGLELVKESETFDRESENSSIIEKEESIKEIIFHGFTVYAYPTYCDSQIPAIVHCTGNFNDSATLYQYQAISEINIECDYFTIPTEYGSLLYFMNDLNEIHYNDPNNEYSSSESSNYSDSLEFYKAKINNRNGRINKLNDLIKLGNNEKFDDLIDDIADMSNMMLMLPNVSNKLANLHQIKKDFYMKWSQFRSKTIENFDENQNMTFELVKYLKQKLFTPGKVNENGVIDKQTFDLLVSKYSTNDGFLLSSKLYSYIVSQ</sequence>
<dbReference type="RefSeq" id="XP_068350599.1">
    <property type="nucleotide sequence ID" value="XM_068494893.1"/>
</dbReference>
<dbReference type="Pfam" id="PF02204">
    <property type="entry name" value="VPS9"/>
    <property type="match status" value="1"/>
</dbReference>
<dbReference type="EMBL" id="MLAK01001115">
    <property type="protein sequence ID" value="OHS97462.1"/>
    <property type="molecule type" value="Genomic_DNA"/>
</dbReference>
<evidence type="ECO:0000259" key="1">
    <source>
        <dbReference type="PROSITE" id="PS51205"/>
    </source>
</evidence>